<protein>
    <recommendedName>
        <fullName evidence="1">Glycosyl hydrolase family 59 C-terminal lectin domain-containing protein</fullName>
    </recommendedName>
</protein>
<feature type="domain" description="Glycosyl hydrolase family 59 C-terminal lectin" evidence="1">
    <location>
        <begin position="30"/>
        <end position="134"/>
    </location>
</feature>
<dbReference type="Pfam" id="PF21708">
    <property type="entry name" value="Glyco_hydro_59_C"/>
    <property type="match status" value="1"/>
</dbReference>
<organism evidence="2">
    <name type="scientific">marine metagenome</name>
    <dbReference type="NCBI Taxonomy" id="408172"/>
    <lineage>
        <taxon>unclassified sequences</taxon>
        <taxon>metagenomes</taxon>
        <taxon>ecological metagenomes</taxon>
    </lineage>
</organism>
<dbReference type="InterPro" id="IPR049162">
    <property type="entry name" value="GH59_C"/>
</dbReference>
<proteinExistence type="predicted"/>
<reference evidence="2" key="1">
    <citation type="submission" date="2018-05" db="EMBL/GenBank/DDBJ databases">
        <authorList>
            <person name="Lanie J.A."/>
            <person name="Ng W.-L."/>
            <person name="Kazmierczak K.M."/>
            <person name="Andrzejewski T.M."/>
            <person name="Davidsen T.M."/>
            <person name="Wayne K.J."/>
            <person name="Tettelin H."/>
            <person name="Glass J.I."/>
            <person name="Rusch D."/>
            <person name="Podicherti R."/>
            <person name="Tsui H.-C.T."/>
            <person name="Winkler M.E."/>
        </authorList>
    </citation>
    <scope>NUCLEOTIDE SEQUENCE</scope>
</reference>
<dbReference type="AlphaFoldDB" id="A0A382JYG4"/>
<dbReference type="Gene3D" id="2.60.120.560">
    <property type="entry name" value="Exo-inulinase, domain 1"/>
    <property type="match status" value="1"/>
</dbReference>
<dbReference type="EMBL" id="UINC01077433">
    <property type="protein sequence ID" value="SVC17554.1"/>
    <property type="molecule type" value="Genomic_DNA"/>
</dbReference>
<accession>A0A382JYG4</accession>
<evidence type="ECO:0000259" key="1">
    <source>
        <dbReference type="Pfam" id="PF21708"/>
    </source>
</evidence>
<feature type="non-terminal residue" evidence="2">
    <location>
        <position position="1"/>
    </location>
</feature>
<evidence type="ECO:0000313" key="2">
    <source>
        <dbReference type="EMBL" id="SVC17554.1"/>
    </source>
</evidence>
<gene>
    <name evidence="2" type="ORF">METZ01_LOCUS270408</name>
</gene>
<sequence>WRNNWVKAVDQWEPMWKEAFRISNNDGRGMLITGTPDWKDYTVSANITFELVKSGGLAARVQGLERYYALEMSSNNKLRIVKMLDGLNILKEIDLDLEFQKEYKLSLKVKKNNLQGYLDKKLFLEFNDIDSPLNYGGIGFVVESGTQSTDEIIVG</sequence>
<name>A0A382JYG4_9ZZZZ</name>